<keyword evidence="1" id="KW-0472">Membrane</keyword>
<dbReference type="InterPro" id="IPR036259">
    <property type="entry name" value="MFS_trans_sf"/>
</dbReference>
<dbReference type="PANTHER" id="PTHR11360:SF303">
    <property type="entry name" value="MAJOR FACILITATOR SUPERFAMILY (MFS) PROFILE DOMAIN-CONTAINING PROTEIN"/>
    <property type="match status" value="1"/>
</dbReference>
<feature type="non-terminal residue" evidence="2">
    <location>
        <position position="1"/>
    </location>
</feature>
<feature type="transmembrane region" description="Helical" evidence="1">
    <location>
        <begin position="21"/>
        <end position="39"/>
    </location>
</feature>
<dbReference type="PhylomeDB" id="B7Q079"/>
<organism>
    <name type="scientific">Ixodes scapularis</name>
    <name type="common">Black-legged tick</name>
    <name type="synonym">Deer tick</name>
    <dbReference type="NCBI Taxonomy" id="6945"/>
    <lineage>
        <taxon>Eukaryota</taxon>
        <taxon>Metazoa</taxon>
        <taxon>Ecdysozoa</taxon>
        <taxon>Arthropoda</taxon>
        <taxon>Chelicerata</taxon>
        <taxon>Arachnida</taxon>
        <taxon>Acari</taxon>
        <taxon>Parasitiformes</taxon>
        <taxon>Ixodida</taxon>
        <taxon>Ixodoidea</taxon>
        <taxon>Ixodidae</taxon>
        <taxon>Ixodinae</taxon>
        <taxon>Ixodes</taxon>
    </lineage>
</organism>
<protein>
    <submittedName>
        <fullName evidence="2">Monocarboxylate transporter, putative</fullName>
    </submittedName>
</protein>
<dbReference type="Gene3D" id="1.20.1250.20">
    <property type="entry name" value="MFS general substrate transporter like domains"/>
    <property type="match status" value="1"/>
</dbReference>
<dbReference type="PANTHER" id="PTHR11360">
    <property type="entry name" value="MONOCARBOXYLATE TRANSPORTER"/>
    <property type="match status" value="1"/>
</dbReference>
<dbReference type="AlphaFoldDB" id="B7Q079"/>
<feature type="transmembrane region" description="Helical" evidence="1">
    <location>
        <begin position="63"/>
        <end position="82"/>
    </location>
</feature>
<keyword evidence="1" id="KW-1133">Transmembrane helix</keyword>
<proteinExistence type="predicted"/>
<dbReference type="HOGENOM" id="CLU_2203532_0_0_1"/>
<name>B7Q079_IXOSC</name>
<dbReference type="EMBL" id="DS830654">
    <property type="protein sequence ID" value="EEC12251.1"/>
    <property type="molecule type" value="Genomic_DNA"/>
</dbReference>
<sequence>LPKMAHAGVVGRKLPVPAVDTCWSVAAICFLVVFISTALERSSGLLYIAFMKEFGEDRQTASWPQSVMICITGLSGLTVGLLNKKYSTRHIAILGSITGWIGIMAAGFAPNIIWMSITLGVVHST</sequence>
<dbReference type="SUPFAM" id="SSF103473">
    <property type="entry name" value="MFS general substrate transporter"/>
    <property type="match status" value="1"/>
</dbReference>
<gene>
    <name evidence="2" type="ORF">IscW_ISCW020609</name>
</gene>
<dbReference type="KEGG" id="isc:8033976"/>
<evidence type="ECO:0000256" key="1">
    <source>
        <dbReference type="SAM" id="Phobius"/>
    </source>
</evidence>
<feature type="non-terminal residue" evidence="2">
    <location>
        <position position="125"/>
    </location>
</feature>
<keyword evidence="1" id="KW-0812">Transmembrane</keyword>
<dbReference type="VEuPathDB" id="VectorBase:ISCW020609"/>
<dbReference type="PaxDb" id="6945-B7Q079"/>
<dbReference type="VEuPathDB" id="VectorBase:ISCP_025690"/>
<feature type="transmembrane region" description="Helical" evidence="1">
    <location>
        <begin position="94"/>
        <end position="117"/>
    </location>
</feature>
<dbReference type="VEuPathDB" id="VectorBase:ISCI020609"/>
<evidence type="ECO:0000313" key="2">
    <source>
        <dbReference type="EMBL" id="EEC12251.1"/>
    </source>
</evidence>
<reference evidence="2" key="1">
    <citation type="submission" date="2008-03" db="EMBL/GenBank/DDBJ databases">
        <title>Annotation of Ixodes scapularis.</title>
        <authorList>
            <consortium name="Ixodes scapularis Genome Project Consortium"/>
            <person name="Caler E."/>
            <person name="Hannick L.I."/>
            <person name="Bidwell S."/>
            <person name="Joardar V."/>
            <person name="Thiagarajan M."/>
            <person name="Amedeo P."/>
            <person name="Galinsky K.J."/>
            <person name="Schobel S."/>
            <person name="Inman J."/>
            <person name="Hostetler J."/>
            <person name="Miller J."/>
            <person name="Hammond M."/>
            <person name="Megy K."/>
            <person name="Lawson D."/>
            <person name="Kodira C."/>
            <person name="Sutton G."/>
            <person name="Meyer J."/>
            <person name="Hill C.A."/>
            <person name="Birren B."/>
            <person name="Nene V."/>
            <person name="Collins F."/>
            <person name="Alarcon-Chaidez F."/>
            <person name="Wikel S."/>
            <person name="Strausberg R."/>
        </authorList>
    </citation>
    <scope>NUCLEOTIDE SEQUENCE [LARGE SCALE GENOMIC DNA]</scope>
    <source>
        <strain evidence="2">Wikel colony</strain>
    </source>
</reference>
<accession>B7Q079</accession>
<dbReference type="InterPro" id="IPR050327">
    <property type="entry name" value="Proton-linked_MCT"/>
</dbReference>
<dbReference type="OrthoDB" id="410267at2759"/>